<keyword evidence="1" id="KW-0472">Membrane</keyword>
<dbReference type="Gene3D" id="1.20.1260.10">
    <property type="match status" value="1"/>
</dbReference>
<keyword evidence="1" id="KW-1133">Transmembrane helix</keyword>
<dbReference type="EMBL" id="AP019791">
    <property type="protein sequence ID" value="BBL79148.1"/>
    <property type="molecule type" value="Genomic_DNA"/>
</dbReference>
<sequence length="223" mass="23662">MQRTDLPGGGAAALDRGLTRRGFLKTAAWAAAALSAAGIGGFGVAVRYARGQEQQAYTTYEDLTDAQILQFAYLLELLEGTFYDQGVQSGLFSGAELTQITAIRDHEMAHADAIAGVLGQLGAEVPAAPNFTYPQDAFGDRNAFLELANTFEPVGIGAYQGAAPVLDSKDILASAISIHNSECQHWNAIKILRGVQPPNNVAFEEALPLPRVQEAVRPFGITG</sequence>
<dbReference type="NCBIfam" id="TIGR01409">
    <property type="entry name" value="TAT_signal_seq"/>
    <property type="match status" value="1"/>
</dbReference>
<dbReference type="Pfam" id="PF13668">
    <property type="entry name" value="Ferritin_2"/>
    <property type="match status" value="1"/>
</dbReference>
<proteinExistence type="predicted"/>
<protein>
    <recommendedName>
        <fullName evidence="4">Twin-arginine translocation pathway signal</fullName>
    </recommendedName>
</protein>
<dbReference type="Proteomes" id="UP000318065">
    <property type="component" value="Chromosome"/>
</dbReference>
<reference evidence="2" key="1">
    <citation type="journal article" date="2019" name="Microbiol. Resour. Announc.">
        <title>Complete Genome Sequence of Rubrobacter xylanophilus Strain AA3-22, Isolated from Arima Onsen in Japan.</title>
        <authorList>
            <person name="Tomariguchi N."/>
            <person name="Miyazaki K."/>
        </authorList>
    </citation>
    <scope>NUCLEOTIDE SEQUENCE [LARGE SCALE GENOMIC DNA]</scope>
    <source>
        <strain evidence="2">AA3-22</strain>
    </source>
</reference>
<feature type="transmembrane region" description="Helical" evidence="1">
    <location>
        <begin position="27"/>
        <end position="46"/>
    </location>
</feature>
<dbReference type="AlphaFoldDB" id="A0A510HGW4"/>
<evidence type="ECO:0008006" key="4">
    <source>
        <dbReference type="Google" id="ProtNLM"/>
    </source>
</evidence>
<dbReference type="InterPro" id="IPR009078">
    <property type="entry name" value="Ferritin-like_SF"/>
</dbReference>
<dbReference type="InterPro" id="IPR019546">
    <property type="entry name" value="TAT_signal_bac_arc"/>
</dbReference>
<dbReference type="PROSITE" id="PS51318">
    <property type="entry name" value="TAT"/>
    <property type="match status" value="1"/>
</dbReference>
<organism evidence="2 3">
    <name type="scientific">Rubrobacter xylanophilus</name>
    <dbReference type="NCBI Taxonomy" id="49319"/>
    <lineage>
        <taxon>Bacteria</taxon>
        <taxon>Bacillati</taxon>
        <taxon>Actinomycetota</taxon>
        <taxon>Rubrobacteria</taxon>
        <taxon>Rubrobacterales</taxon>
        <taxon>Rubrobacteraceae</taxon>
        <taxon>Rubrobacter</taxon>
    </lineage>
</organism>
<dbReference type="InterPro" id="IPR012347">
    <property type="entry name" value="Ferritin-like"/>
</dbReference>
<keyword evidence="1" id="KW-0812">Transmembrane</keyword>
<dbReference type="RefSeq" id="WP_172620688.1">
    <property type="nucleotide sequence ID" value="NZ_AP019791.1"/>
</dbReference>
<accession>A0A510HGW4</accession>
<evidence type="ECO:0000313" key="2">
    <source>
        <dbReference type="EMBL" id="BBL79148.1"/>
    </source>
</evidence>
<evidence type="ECO:0000256" key="1">
    <source>
        <dbReference type="SAM" id="Phobius"/>
    </source>
</evidence>
<evidence type="ECO:0000313" key="3">
    <source>
        <dbReference type="Proteomes" id="UP000318065"/>
    </source>
</evidence>
<gene>
    <name evidence="2" type="ORF">RxyAA322_10020</name>
</gene>
<keyword evidence="3" id="KW-1185">Reference proteome</keyword>
<dbReference type="InterPro" id="IPR006311">
    <property type="entry name" value="TAT_signal"/>
</dbReference>
<name>A0A510HGW4_9ACTN</name>
<dbReference type="SUPFAM" id="SSF47240">
    <property type="entry name" value="Ferritin-like"/>
    <property type="match status" value="1"/>
</dbReference>